<dbReference type="Proteomes" id="UP001158049">
    <property type="component" value="Unassembled WGS sequence"/>
</dbReference>
<evidence type="ECO:0000313" key="2">
    <source>
        <dbReference type="EMBL" id="SMP51677.1"/>
    </source>
</evidence>
<gene>
    <name evidence="2" type="ORF">SAMN06295970_10347</name>
</gene>
<sequence>MTGKLPALRLAAIAAGILLLSSCGGGDSTAAGSAAQASSASTAPATTAPAFTATAGADGWTQCATESEVCVTPGRRQVRYGGEGKYAYQNVDGPVGCNNASFGDPAIGLVKSCQYAAPDTVASGQPAYLRAASGRVLAVGPGRAYAKPCDALTAAAEGDTVEIDAAGSYDGDVCAFHASDLTIRGVNGRPKIGANGRYAWGKGIWVITGKRAVVDNVELWGARVPDRNGAAIRLDGAHLTVRNSFIHDNENGILTSNDGESDILIENSEFGHNGNGSGSSHNLYIGRVASLTVRYTYSHDADVGHNLKSRARINTISYSRFSSTRPGEAGSTASGAPSYEIDLPNAGTAYLIGNVIQQPSRNQNSNMVSYGVEGASNPGKNLYVVNNTFINDDSSNGMFILIGGDVKTPALVQNNVFAGTGEITGQSGAIMMDNYRSLAPAFVNRAGYDLRPAPAAPFAGIGSAPGFSPSGVPLSPLDEYLHVAGGKARAFNGKWDIGAYSAN</sequence>
<dbReference type="EMBL" id="FXUL01000003">
    <property type="protein sequence ID" value="SMP51677.1"/>
    <property type="molecule type" value="Genomic_DNA"/>
</dbReference>
<name>A0ABY1PX26_9BURK</name>
<reference evidence="2 3" key="1">
    <citation type="submission" date="2017-05" db="EMBL/GenBank/DDBJ databases">
        <authorList>
            <person name="Varghese N."/>
            <person name="Submissions S."/>
        </authorList>
    </citation>
    <scope>NUCLEOTIDE SEQUENCE [LARGE SCALE GENOMIC DNA]</scope>
    <source>
        <strain evidence="2 3">DSM 26001</strain>
    </source>
</reference>
<accession>A0ABY1PX26</accession>
<dbReference type="PROSITE" id="PS51257">
    <property type="entry name" value="PROKAR_LIPOPROTEIN"/>
    <property type="match status" value="1"/>
</dbReference>
<evidence type="ECO:0008006" key="4">
    <source>
        <dbReference type="Google" id="ProtNLM"/>
    </source>
</evidence>
<proteinExistence type="predicted"/>
<feature type="signal peptide" evidence="1">
    <location>
        <begin position="1"/>
        <end position="25"/>
    </location>
</feature>
<comment type="caution">
    <text evidence="2">The sequence shown here is derived from an EMBL/GenBank/DDBJ whole genome shotgun (WGS) entry which is preliminary data.</text>
</comment>
<feature type="chain" id="PRO_5045384983" description="Right handed beta helix domain-containing protein" evidence="1">
    <location>
        <begin position="26"/>
        <end position="503"/>
    </location>
</feature>
<protein>
    <recommendedName>
        <fullName evidence="4">Right handed beta helix domain-containing protein</fullName>
    </recommendedName>
</protein>
<dbReference type="SUPFAM" id="SSF51126">
    <property type="entry name" value="Pectin lyase-like"/>
    <property type="match status" value="1"/>
</dbReference>
<dbReference type="Gene3D" id="2.160.20.10">
    <property type="entry name" value="Single-stranded right-handed beta-helix, Pectin lyase-like"/>
    <property type="match status" value="1"/>
</dbReference>
<keyword evidence="1" id="KW-0732">Signal</keyword>
<evidence type="ECO:0000256" key="1">
    <source>
        <dbReference type="SAM" id="SignalP"/>
    </source>
</evidence>
<organism evidence="2 3">
    <name type="scientific">Noviherbaspirillum suwonense</name>
    <dbReference type="NCBI Taxonomy" id="1224511"/>
    <lineage>
        <taxon>Bacteria</taxon>
        <taxon>Pseudomonadati</taxon>
        <taxon>Pseudomonadota</taxon>
        <taxon>Betaproteobacteria</taxon>
        <taxon>Burkholderiales</taxon>
        <taxon>Oxalobacteraceae</taxon>
        <taxon>Noviherbaspirillum</taxon>
    </lineage>
</organism>
<keyword evidence="3" id="KW-1185">Reference proteome</keyword>
<evidence type="ECO:0000313" key="3">
    <source>
        <dbReference type="Proteomes" id="UP001158049"/>
    </source>
</evidence>
<dbReference type="InterPro" id="IPR012334">
    <property type="entry name" value="Pectin_lyas_fold"/>
</dbReference>
<dbReference type="InterPro" id="IPR011050">
    <property type="entry name" value="Pectin_lyase_fold/virulence"/>
</dbReference>